<feature type="domain" description="Major facilitator superfamily (MFS) profile" evidence="7">
    <location>
        <begin position="35"/>
        <end position="478"/>
    </location>
</feature>
<dbReference type="GO" id="GO:0022857">
    <property type="term" value="F:transmembrane transporter activity"/>
    <property type="evidence" value="ECO:0007669"/>
    <property type="project" value="InterPro"/>
</dbReference>
<feature type="transmembrane region" description="Helical" evidence="6">
    <location>
        <begin position="174"/>
        <end position="195"/>
    </location>
</feature>
<evidence type="ECO:0000256" key="1">
    <source>
        <dbReference type="ARBA" id="ARBA00004651"/>
    </source>
</evidence>
<feature type="transmembrane region" description="Helical" evidence="6">
    <location>
        <begin position="335"/>
        <end position="356"/>
    </location>
</feature>
<feature type="transmembrane region" description="Helical" evidence="6">
    <location>
        <begin position="429"/>
        <end position="451"/>
    </location>
</feature>
<evidence type="ECO:0000256" key="6">
    <source>
        <dbReference type="SAM" id="Phobius"/>
    </source>
</evidence>
<feature type="transmembrane region" description="Helical" evidence="6">
    <location>
        <begin position="129"/>
        <end position="153"/>
    </location>
</feature>
<feature type="transmembrane region" description="Helical" evidence="6">
    <location>
        <begin position="102"/>
        <end position="123"/>
    </location>
</feature>
<dbReference type="InterPro" id="IPR036259">
    <property type="entry name" value="MFS_trans_sf"/>
</dbReference>
<keyword evidence="9" id="KW-1185">Reference proteome</keyword>
<dbReference type="PROSITE" id="PS50850">
    <property type="entry name" value="MFS"/>
    <property type="match status" value="1"/>
</dbReference>
<keyword evidence="3 6" id="KW-1133">Transmembrane helix</keyword>
<feature type="region of interest" description="Disordered" evidence="5">
    <location>
        <begin position="227"/>
        <end position="287"/>
    </location>
</feature>
<dbReference type="PATRIC" id="fig|1125718.3.peg.365"/>
<dbReference type="Proteomes" id="UP000002941">
    <property type="component" value="Unassembled WGS sequence"/>
</dbReference>
<feature type="transmembrane region" description="Helical" evidence="6">
    <location>
        <begin position="70"/>
        <end position="90"/>
    </location>
</feature>
<dbReference type="Gene3D" id="1.20.1250.20">
    <property type="entry name" value="MFS general substrate transporter like domains"/>
    <property type="match status" value="1"/>
</dbReference>
<dbReference type="InterPro" id="IPR011701">
    <property type="entry name" value="MFS"/>
</dbReference>
<reference evidence="8 9" key="1">
    <citation type="submission" date="2012-05" db="EMBL/GenBank/DDBJ databases">
        <authorList>
            <person name="Harkins D.M."/>
            <person name="Madupu R."/>
            <person name="Durkin A.S."/>
            <person name="Torralba M."/>
            <person name="Methe B."/>
            <person name="Sutton G.G."/>
            <person name="Nelson K.E."/>
        </authorList>
    </citation>
    <scope>NUCLEOTIDE SEQUENCE [LARGE SCALE GENOMIC DNA]</scope>
    <source>
        <strain evidence="8 9">F0489</strain>
    </source>
</reference>
<evidence type="ECO:0000256" key="5">
    <source>
        <dbReference type="SAM" id="MobiDB-lite"/>
    </source>
</evidence>
<evidence type="ECO:0000256" key="2">
    <source>
        <dbReference type="ARBA" id="ARBA00022692"/>
    </source>
</evidence>
<dbReference type="EMBL" id="AKFT01000023">
    <property type="protein sequence ID" value="EJF47262.1"/>
    <property type="molecule type" value="Genomic_DNA"/>
</dbReference>
<protein>
    <submittedName>
        <fullName evidence="8">Transporter, major facilitator family protein</fullName>
    </submittedName>
</protein>
<accession>J0NR24</accession>
<feature type="compositionally biased region" description="Polar residues" evidence="5">
    <location>
        <begin position="243"/>
        <end position="262"/>
    </location>
</feature>
<dbReference type="SUPFAM" id="SSF103473">
    <property type="entry name" value="MFS general substrate transporter"/>
    <property type="match status" value="1"/>
</dbReference>
<feature type="compositionally biased region" description="Polar residues" evidence="5">
    <location>
        <begin position="1"/>
        <end position="11"/>
    </location>
</feature>
<evidence type="ECO:0000256" key="3">
    <source>
        <dbReference type="ARBA" id="ARBA00022989"/>
    </source>
</evidence>
<evidence type="ECO:0000313" key="8">
    <source>
        <dbReference type="EMBL" id="EJF47262.1"/>
    </source>
</evidence>
<dbReference type="eggNOG" id="COG2814">
    <property type="taxonomic scope" value="Bacteria"/>
</dbReference>
<dbReference type="AlphaFoldDB" id="J0NR24"/>
<comment type="subcellular location">
    <subcellularLocation>
        <location evidence="1">Cell membrane</location>
        <topology evidence="1">Multi-pass membrane protein</topology>
    </subcellularLocation>
</comment>
<gene>
    <name evidence="8" type="ORF">HMPREF1318_0809</name>
</gene>
<keyword evidence="4 6" id="KW-0472">Membrane</keyword>
<dbReference type="InterPro" id="IPR020846">
    <property type="entry name" value="MFS_dom"/>
</dbReference>
<dbReference type="Pfam" id="PF07690">
    <property type="entry name" value="MFS_1"/>
    <property type="match status" value="1"/>
</dbReference>
<dbReference type="GO" id="GO:0005886">
    <property type="term" value="C:plasma membrane"/>
    <property type="evidence" value="ECO:0007669"/>
    <property type="project" value="UniProtKB-SubCell"/>
</dbReference>
<evidence type="ECO:0000259" key="7">
    <source>
        <dbReference type="PROSITE" id="PS50850"/>
    </source>
</evidence>
<evidence type="ECO:0000256" key="4">
    <source>
        <dbReference type="ARBA" id="ARBA00023136"/>
    </source>
</evidence>
<sequence>MLASGRPTSHSALPESHGRVHSPSSPLSALPHAHATLRALLAICLFTYVAQNMLNTSIAPLARALGLREWVVGLAVSTAALAVTLLSQFWGRRSISWGRRRVLLISLCLALSAGCLFSATVGLRVFGHLGATAAGIGIVAARGPFFGSATAAIPPTGQALIAELTTDEASRVRGMAAFSGSVQLSIVIGSLLSSVLGAWSIYAPVHATPLFILVALGIAAVAIPEGRRSAAHRPRGTTHRSVMRTTNAAAGTAHPEQQTTSIRKTEDRARTAARGAEDFERHSRGAPLPPRVSWSDARLLPWIGAAFGMFFTAGVVQIIAGFIVQDRLHLAPERAISLTAVMLLANATGAMLTQLLIVPRLGWRPGRLVRTGVTMAAVALAVLALAPTLWLMAAATFTIGMSSGLVGPGFTAGGSLAVSPAEQGGAAGILNATGATTWIFAPVTATALYGWHPLAPFILALCVLSASIIAAWAAPALGHSGAGPEQDRRRDPLK</sequence>
<dbReference type="RefSeq" id="WP_008729818.1">
    <property type="nucleotide sequence ID" value="NZ_AKFT01000023.1"/>
</dbReference>
<feature type="region of interest" description="Disordered" evidence="5">
    <location>
        <begin position="1"/>
        <end position="25"/>
    </location>
</feature>
<feature type="transmembrane region" description="Helical" evidence="6">
    <location>
        <begin position="201"/>
        <end position="223"/>
    </location>
</feature>
<keyword evidence="2 6" id="KW-0812">Transmembrane</keyword>
<name>J0NR24_9ACTO</name>
<dbReference type="PANTHER" id="PTHR23546:SF1">
    <property type="entry name" value="MEMBRANE PROTEIN"/>
    <property type="match status" value="1"/>
</dbReference>
<evidence type="ECO:0000313" key="9">
    <source>
        <dbReference type="Proteomes" id="UP000002941"/>
    </source>
</evidence>
<feature type="transmembrane region" description="Helical" evidence="6">
    <location>
        <begin position="299"/>
        <end position="323"/>
    </location>
</feature>
<feature type="transmembrane region" description="Helical" evidence="6">
    <location>
        <begin position="457"/>
        <end position="478"/>
    </location>
</feature>
<feature type="compositionally biased region" description="Basic residues" evidence="5">
    <location>
        <begin position="229"/>
        <end position="242"/>
    </location>
</feature>
<organism evidence="8 9">
    <name type="scientific">Actinomyces massiliensis F0489</name>
    <dbReference type="NCBI Taxonomy" id="1125718"/>
    <lineage>
        <taxon>Bacteria</taxon>
        <taxon>Bacillati</taxon>
        <taxon>Actinomycetota</taxon>
        <taxon>Actinomycetes</taxon>
        <taxon>Actinomycetales</taxon>
        <taxon>Actinomycetaceae</taxon>
        <taxon>Actinomyces</taxon>
    </lineage>
</organism>
<proteinExistence type="predicted"/>
<dbReference type="PANTHER" id="PTHR23546">
    <property type="entry name" value="TRANSPORT PROTEIN"/>
    <property type="match status" value="1"/>
</dbReference>
<feature type="compositionally biased region" description="Basic and acidic residues" evidence="5">
    <location>
        <begin position="263"/>
        <end position="283"/>
    </location>
</feature>
<feature type="transmembrane region" description="Helical" evidence="6">
    <location>
        <begin position="29"/>
        <end position="50"/>
    </location>
</feature>
<comment type="caution">
    <text evidence="8">The sequence shown here is derived from an EMBL/GenBank/DDBJ whole genome shotgun (WGS) entry which is preliminary data.</text>
</comment>